<dbReference type="InterPro" id="IPR050331">
    <property type="entry name" value="Zinc_finger"/>
</dbReference>
<dbReference type="InParanoid" id="A0A0Q9WZC3"/>
<evidence type="ECO:0000313" key="17">
    <source>
        <dbReference type="Proteomes" id="UP000009192"/>
    </source>
</evidence>
<feature type="domain" description="C2H2-type" evidence="14">
    <location>
        <begin position="359"/>
        <end position="388"/>
    </location>
</feature>
<organism evidence="16 17">
    <name type="scientific">Drosophila mojavensis</name>
    <name type="common">Fruit fly</name>
    <dbReference type="NCBI Taxonomy" id="7230"/>
    <lineage>
        <taxon>Eukaryota</taxon>
        <taxon>Metazoa</taxon>
        <taxon>Ecdysozoa</taxon>
        <taxon>Arthropoda</taxon>
        <taxon>Hexapoda</taxon>
        <taxon>Insecta</taxon>
        <taxon>Pterygota</taxon>
        <taxon>Neoptera</taxon>
        <taxon>Endopterygota</taxon>
        <taxon>Diptera</taxon>
        <taxon>Brachycera</taxon>
        <taxon>Muscomorpha</taxon>
        <taxon>Ephydroidea</taxon>
        <taxon>Drosophilidae</taxon>
        <taxon>Drosophila</taxon>
    </lineage>
</organism>
<feature type="domain" description="C2H2-type" evidence="14">
    <location>
        <begin position="245"/>
        <end position="273"/>
    </location>
</feature>
<name>A0A0Q9WZC3_DROMO</name>
<keyword evidence="6" id="KW-0805">Transcription regulation</keyword>
<dbReference type="AlphaFoldDB" id="A0A0Q9WZC3"/>
<evidence type="ECO:0000256" key="8">
    <source>
        <dbReference type="ARBA" id="ARBA00023163"/>
    </source>
</evidence>
<dbReference type="GO" id="GO:0010468">
    <property type="term" value="P:regulation of gene expression"/>
    <property type="evidence" value="ECO:0007669"/>
    <property type="project" value="TreeGrafter"/>
</dbReference>
<evidence type="ECO:0000313" key="16">
    <source>
        <dbReference type="EMBL" id="KRF93818.1"/>
    </source>
</evidence>
<evidence type="ECO:0000256" key="2">
    <source>
        <dbReference type="ARBA" id="ARBA00022723"/>
    </source>
</evidence>
<feature type="binding site" evidence="11">
    <location>
        <position position="10"/>
    </location>
    <ligand>
        <name>Zn(2+)</name>
        <dbReference type="ChEBI" id="CHEBI:29105"/>
    </ligand>
</feature>
<sequence length="413" mass="48045">MVRAESILRCYLCNCTFEDNKVYEHMFDQRYDADGIELKTLANILAIVLGYELQEEQLHSTFVCSTCKVSLLNFEALENQVTAARLEIQQKHMLTLELNGRLIMKEEEEEEEEDEEEDENELLSEDNSLLESDFVEEHTIPNVEHINILEQCPDDVELINEMDTDTGTDTGTDTNTDTEINNIDYDDCDSDEEEEPEDNYKMKQGAAGKQSKAHAKNRCGYCGKTFGRRQWLEDHERVHTGERPYKCDQCHATFAQRANLRSHLLATHENRTSFKCDQCERSFKRRRLLANHIKSKHTQVRDVKCEFCEATFVSPINMMKHMLCHTGKKNYSCVICGKQFSRPENRNVHHFVHSIRKPYACVVCDEDFMRKQQLQKHIAITQHPNPKIVRRQPMFSAANSDKLLQRPLSEANK</sequence>
<keyword evidence="8" id="KW-0804">Transcription</keyword>
<feature type="coiled-coil region" evidence="12">
    <location>
        <begin position="99"/>
        <end position="133"/>
    </location>
</feature>
<keyword evidence="4 10" id="KW-0863">Zinc-finger</keyword>
<reference evidence="16 17" key="1">
    <citation type="journal article" date="2007" name="Nature">
        <title>Evolution of genes and genomes on the Drosophila phylogeny.</title>
        <authorList>
            <consortium name="Drosophila 12 Genomes Consortium"/>
            <person name="Clark A.G."/>
            <person name="Eisen M.B."/>
            <person name="Smith D.R."/>
            <person name="Bergman C.M."/>
            <person name="Oliver B."/>
            <person name="Markow T.A."/>
            <person name="Kaufman T.C."/>
            <person name="Kellis M."/>
            <person name="Gelbart W."/>
            <person name="Iyer V.N."/>
            <person name="Pollard D.A."/>
            <person name="Sackton T.B."/>
            <person name="Larracuente A.M."/>
            <person name="Singh N.D."/>
            <person name="Abad J.P."/>
            <person name="Abt D.N."/>
            <person name="Adryan B."/>
            <person name="Aguade M."/>
            <person name="Akashi H."/>
            <person name="Anderson W.W."/>
            <person name="Aquadro C.F."/>
            <person name="Ardell D.H."/>
            <person name="Arguello R."/>
            <person name="Artieri C.G."/>
            <person name="Barbash D.A."/>
            <person name="Barker D."/>
            <person name="Barsanti P."/>
            <person name="Batterham P."/>
            <person name="Batzoglou S."/>
            <person name="Begun D."/>
            <person name="Bhutkar A."/>
            <person name="Blanco E."/>
            <person name="Bosak S.A."/>
            <person name="Bradley R.K."/>
            <person name="Brand A.D."/>
            <person name="Brent M.R."/>
            <person name="Brooks A.N."/>
            <person name="Brown R.H."/>
            <person name="Butlin R.K."/>
            <person name="Caggese C."/>
            <person name="Calvi B.R."/>
            <person name="Bernardo de Carvalho A."/>
            <person name="Caspi A."/>
            <person name="Castrezana S."/>
            <person name="Celniker S.E."/>
            <person name="Chang J.L."/>
            <person name="Chapple C."/>
            <person name="Chatterji S."/>
            <person name="Chinwalla A."/>
            <person name="Civetta A."/>
            <person name="Clifton S.W."/>
            <person name="Comeron J.M."/>
            <person name="Costello J.C."/>
            <person name="Coyne J.A."/>
            <person name="Daub J."/>
            <person name="David R.G."/>
            <person name="Delcher A.L."/>
            <person name="Delehaunty K."/>
            <person name="Do C.B."/>
            <person name="Ebling H."/>
            <person name="Edwards K."/>
            <person name="Eickbush T."/>
            <person name="Evans J.D."/>
            <person name="Filipski A."/>
            <person name="Findeiss S."/>
            <person name="Freyhult E."/>
            <person name="Fulton L."/>
            <person name="Fulton R."/>
            <person name="Garcia A.C."/>
            <person name="Gardiner A."/>
            <person name="Garfield D.A."/>
            <person name="Garvin B.E."/>
            <person name="Gibson G."/>
            <person name="Gilbert D."/>
            <person name="Gnerre S."/>
            <person name="Godfrey J."/>
            <person name="Good R."/>
            <person name="Gotea V."/>
            <person name="Gravely B."/>
            <person name="Greenberg A.J."/>
            <person name="Griffiths-Jones S."/>
            <person name="Gross S."/>
            <person name="Guigo R."/>
            <person name="Gustafson E.A."/>
            <person name="Haerty W."/>
            <person name="Hahn M.W."/>
            <person name="Halligan D.L."/>
            <person name="Halpern A.L."/>
            <person name="Halter G.M."/>
            <person name="Han M.V."/>
            <person name="Heger A."/>
            <person name="Hillier L."/>
            <person name="Hinrichs A.S."/>
            <person name="Holmes I."/>
            <person name="Hoskins R.A."/>
            <person name="Hubisz M.J."/>
            <person name="Hultmark D."/>
            <person name="Huntley M.A."/>
            <person name="Jaffe D.B."/>
            <person name="Jagadeeshan S."/>
            <person name="Jeck W.R."/>
            <person name="Johnson J."/>
            <person name="Jones C.D."/>
            <person name="Jordan W.C."/>
            <person name="Karpen G.H."/>
            <person name="Kataoka E."/>
            <person name="Keightley P.D."/>
            <person name="Kheradpour P."/>
            <person name="Kirkness E.F."/>
            <person name="Koerich L.B."/>
            <person name="Kristiansen K."/>
            <person name="Kudrna D."/>
            <person name="Kulathinal R.J."/>
            <person name="Kumar S."/>
            <person name="Kwok R."/>
            <person name="Lander E."/>
            <person name="Langley C.H."/>
            <person name="Lapoint R."/>
            <person name="Lazzaro B.P."/>
            <person name="Lee S.J."/>
            <person name="Levesque L."/>
            <person name="Li R."/>
            <person name="Lin C.F."/>
            <person name="Lin M.F."/>
            <person name="Lindblad-Toh K."/>
            <person name="Llopart A."/>
            <person name="Long M."/>
            <person name="Low L."/>
            <person name="Lozovsky E."/>
            <person name="Lu J."/>
            <person name="Luo M."/>
            <person name="Machado C.A."/>
            <person name="Makalowski W."/>
            <person name="Marzo M."/>
            <person name="Matsuda M."/>
            <person name="Matzkin L."/>
            <person name="McAllister B."/>
            <person name="McBride C.S."/>
            <person name="McKernan B."/>
            <person name="McKernan K."/>
            <person name="Mendez-Lago M."/>
            <person name="Minx P."/>
            <person name="Mollenhauer M.U."/>
            <person name="Montooth K."/>
            <person name="Mount S.M."/>
            <person name="Mu X."/>
            <person name="Myers E."/>
            <person name="Negre B."/>
            <person name="Newfeld S."/>
            <person name="Nielsen R."/>
            <person name="Noor M.A."/>
            <person name="O'Grady P."/>
            <person name="Pachter L."/>
            <person name="Papaceit M."/>
            <person name="Parisi M.J."/>
            <person name="Parisi M."/>
            <person name="Parts L."/>
            <person name="Pedersen J.S."/>
            <person name="Pesole G."/>
            <person name="Phillippy A.M."/>
            <person name="Ponting C.P."/>
            <person name="Pop M."/>
            <person name="Porcelli D."/>
            <person name="Powell J.R."/>
            <person name="Prohaska S."/>
            <person name="Pruitt K."/>
            <person name="Puig M."/>
            <person name="Quesneville H."/>
            <person name="Ram K.R."/>
            <person name="Rand D."/>
            <person name="Rasmussen M.D."/>
            <person name="Reed L.K."/>
            <person name="Reenan R."/>
            <person name="Reily A."/>
            <person name="Remington K.A."/>
            <person name="Rieger T.T."/>
            <person name="Ritchie M.G."/>
            <person name="Robin C."/>
            <person name="Rogers Y.H."/>
            <person name="Rohde C."/>
            <person name="Rozas J."/>
            <person name="Rubenfield M.J."/>
            <person name="Ruiz A."/>
            <person name="Russo S."/>
            <person name="Salzberg S.L."/>
            <person name="Sanchez-Gracia A."/>
            <person name="Saranga D.J."/>
            <person name="Sato H."/>
            <person name="Schaeffer S.W."/>
            <person name="Schatz M.C."/>
            <person name="Schlenke T."/>
            <person name="Schwartz R."/>
            <person name="Segarra C."/>
            <person name="Singh R.S."/>
            <person name="Sirot L."/>
            <person name="Sirota M."/>
            <person name="Sisneros N.B."/>
            <person name="Smith C.D."/>
            <person name="Smith T.F."/>
            <person name="Spieth J."/>
            <person name="Stage D.E."/>
            <person name="Stark A."/>
            <person name="Stephan W."/>
            <person name="Strausberg R.L."/>
            <person name="Strempel S."/>
            <person name="Sturgill D."/>
            <person name="Sutton G."/>
            <person name="Sutton G.G."/>
            <person name="Tao W."/>
            <person name="Teichmann S."/>
            <person name="Tobari Y.N."/>
            <person name="Tomimura Y."/>
            <person name="Tsolas J.M."/>
            <person name="Valente V.L."/>
            <person name="Venter E."/>
            <person name="Venter J.C."/>
            <person name="Vicario S."/>
            <person name="Vieira F.G."/>
            <person name="Vilella A.J."/>
            <person name="Villasante A."/>
            <person name="Walenz B."/>
            <person name="Wang J."/>
            <person name="Wasserman M."/>
            <person name="Watts T."/>
            <person name="Wilson D."/>
            <person name="Wilson R.K."/>
            <person name="Wing R.A."/>
            <person name="Wolfner M.F."/>
            <person name="Wong A."/>
            <person name="Wong G.K."/>
            <person name="Wu C.I."/>
            <person name="Wu G."/>
            <person name="Yamamoto D."/>
            <person name="Yang H.P."/>
            <person name="Yang S.P."/>
            <person name="Yorke J.A."/>
            <person name="Yoshida K."/>
            <person name="Zdobnov E."/>
            <person name="Zhang P."/>
            <person name="Zhang Y."/>
            <person name="Zimin A.V."/>
            <person name="Baldwin J."/>
            <person name="Abdouelleil A."/>
            <person name="Abdulkadir J."/>
            <person name="Abebe A."/>
            <person name="Abera B."/>
            <person name="Abreu J."/>
            <person name="Acer S.C."/>
            <person name="Aftuck L."/>
            <person name="Alexander A."/>
            <person name="An P."/>
            <person name="Anderson E."/>
            <person name="Anderson S."/>
            <person name="Arachi H."/>
            <person name="Azer M."/>
            <person name="Bachantsang P."/>
            <person name="Barry A."/>
            <person name="Bayul T."/>
            <person name="Berlin A."/>
            <person name="Bessette D."/>
            <person name="Bloom T."/>
            <person name="Blye J."/>
            <person name="Boguslavskiy L."/>
            <person name="Bonnet C."/>
            <person name="Boukhgalter B."/>
            <person name="Bourzgui I."/>
            <person name="Brown A."/>
            <person name="Cahill P."/>
            <person name="Channer S."/>
            <person name="Cheshatsang Y."/>
            <person name="Chuda L."/>
            <person name="Citroen M."/>
            <person name="Collymore A."/>
            <person name="Cooke P."/>
            <person name="Costello M."/>
            <person name="D'Aco K."/>
            <person name="Daza R."/>
            <person name="De Haan G."/>
            <person name="DeGray S."/>
            <person name="DeMaso C."/>
            <person name="Dhargay N."/>
            <person name="Dooley K."/>
            <person name="Dooley E."/>
            <person name="Doricent M."/>
            <person name="Dorje P."/>
            <person name="Dorjee K."/>
            <person name="Dupes A."/>
            <person name="Elong R."/>
            <person name="Falk J."/>
            <person name="Farina A."/>
            <person name="Faro S."/>
            <person name="Ferguson D."/>
            <person name="Fisher S."/>
            <person name="Foley C.D."/>
            <person name="Franke A."/>
            <person name="Friedrich D."/>
            <person name="Gadbois L."/>
            <person name="Gearin G."/>
            <person name="Gearin C.R."/>
            <person name="Giannoukos G."/>
            <person name="Goode T."/>
            <person name="Graham J."/>
            <person name="Grandbois E."/>
            <person name="Grewal S."/>
            <person name="Gyaltsen K."/>
            <person name="Hafez N."/>
            <person name="Hagos B."/>
            <person name="Hall J."/>
            <person name="Henson C."/>
            <person name="Hollinger A."/>
            <person name="Honan T."/>
            <person name="Huard M.D."/>
            <person name="Hughes L."/>
            <person name="Hurhula B."/>
            <person name="Husby M.E."/>
            <person name="Kamat A."/>
            <person name="Kanga B."/>
            <person name="Kashin S."/>
            <person name="Khazanovich D."/>
            <person name="Kisner P."/>
            <person name="Lance K."/>
            <person name="Lara M."/>
            <person name="Lee W."/>
            <person name="Lennon N."/>
            <person name="Letendre F."/>
            <person name="LeVine R."/>
            <person name="Lipovsky A."/>
            <person name="Liu X."/>
            <person name="Liu J."/>
            <person name="Liu S."/>
            <person name="Lokyitsang T."/>
            <person name="Lokyitsang Y."/>
            <person name="Lubonja R."/>
            <person name="Lui A."/>
            <person name="MacDonald P."/>
            <person name="Magnisalis V."/>
            <person name="Maru K."/>
            <person name="Matthews C."/>
            <person name="McCusker W."/>
            <person name="McDonough S."/>
            <person name="Mehta T."/>
            <person name="Meldrim J."/>
            <person name="Meneus L."/>
            <person name="Mihai O."/>
            <person name="Mihalev A."/>
            <person name="Mihova T."/>
            <person name="Mittelman R."/>
            <person name="Mlenga V."/>
            <person name="Montmayeur A."/>
            <person name="Mulrain L."/>
            <person name="Navidi A."/>
            <person name="Naylor J."/>
            <person name="Negash T."/>
            <person name="Nguyen T."/>
            <person name="Nguyen N."/>
            <person name="Nicol R."/>
            <person name="Norbu C."/>
            <person name="Norbu N."/>
            <person name="Novod N."/>
            <person name="O'Neill B."/>
            <person name="Osman S."/>
            <person name="Markiewicz E."/>
            <person name="Oyono O.L."/>
            <person name="Patti C."/>
            <person name="Phunkhang P."/>
            <person name="Pierre F."/>
            <person name="Priest M."/>
            <person name="Raghuraman S."/>
            <person name="Rege F."/>
            <person name="Reyes R."/>
            <person name="Rise C."/>
            <person name="Rogov P."/>
            <person name="Ross K."/>
            <person name="Ryan E."/>
            <person name="Settipalli S."/>
            <person name="Shea T."/>
            <person name="Sherpa N."/>
            <person name="Shi L."/>
            <person name="Shih D."/>
            <person name="Sparrow T."/>
            <person name="Spaulding J."/>
            <person name="Stalker J."/>
            <person name="Stange-Thomann N."/>
            <person name="Stavropoulos S."/>
            <person name="Stone C."/>
            <person name="Strader C."/>
            <person name="Tesfaye S."/>
            <person name="Thomson T."/>
            <person name="Thoulutsang Y."/>
            <person name="Thoulutsang D."/>
            <person name="Topham K."/>
            <person name="Topping I."/>
            <person name="Tsamla T."/>
            <person name="Vassiliev H."/>
            <person name="Vo A."/>
            <person name="Wangchuk T."/>
            <person name="Wangdi T."/>
            <person name="Weiand M."/>
            <person name="Wilkinson J."/>
            <person name="Wilson A."/>
            <person name="Yadav S."/>
            <person name="Young G."/>
            <person name="Yu Q."/>
            <person name="Zembek L."/>
            <person name="Zhong D."/>
            <person name="Zimmer A."/>
            <person name="Zwirko Z."/>
            <person name="Jaffe D.B."/>
            <person name="Alvarez P."/>
            <person name="Brockman W."/>
            <person name="Butler J."/>
            <person name="Chin C."/>
            <person name="Gnerre S."/>
            <person name="Grabherr M."/>
            <person name="Kleber M."/>
            <person name="Mauceli E."/>
            <person name="MacCallum I."/>
        </authorList>
    </citation>
    <scope>NUCLEOTIDE SEQUENCE [LARGE SCALE GENOMIC DNA]</scope>
    <source>
        <strain evidence="17">Tucson 15081-1352.22</strain>
    </source>
</reference>
<dbReference type="SMR" id="A0A0Q9WZC3"/>
<evidence type="ECO:0000256" key="9">
    <source>
        <dbReference type="ARBA" id="ARBA00023242"/>
    </source>
</evidence>
<dbReference type="Gene3D" id="3.30.160.60">
    <property type="entry name" value="Classic Zinc Finger"/>
    <property type="match status" value="6"/>
</dbReference>
<dbReference type="OrthoDB" id="427030at2759"/>
<evidence type="ECO:0000259" key="14">
    <source>
        <dbReference type="PROSITE" id="PS50157"/>
    </source>
</evidence>
<dbReference type="Pfam" id="PF00096">
    <property type="entry name" value="zf-C2H2"/>
    <property type="match status" value="5"/>
</dbReference>
<evidence type="ECO:0000256" key="4">
    <source>
        <dbReference type="ARBA" id="ARBA00022771"/>
    </source>
</evidence>
<keyword evidence="7" id="KW-0238">DNA-binding</keyword>
<dbReference type="Proteomes" id="UP000009192">
    <property type="component" value="Unassembled WGS sequence"/>
</dbReference>
<feature type="binding site" evidence="11">
    <location>
        <position position="67"/>
    </location>
    <ligand>
        <name>Zn(2+)</name>
        <dbReference type="ChEBI" id="CHEBI:29105"/>
    </ligand>
</feature>
<dbReference type="GO" id="GO:0003677">
    <property type="term" value="F:DNA binding"/>
    <property type="evidence" value="ECO:0007669"/>
    <property type="project" value="UniProtKB-KW"/>
</dbReference>
<dbReference type="GO" id="GO:0008270">
    <property type="term" value="F:zinc ion binding"/>
    <property type="evidence" value="ECO:0007669"/>
    <property type="project" value="UniProtKB-UniRule"/>
</dbReference>
<dbReference type="PROSITE" id="PS50157">
    <property type="entry name" value="ZINC_FINGER_C2H2_2"/>
    <property type="match status" value="6"/>
</dbReference>
<evidence type="ECO:0000256" key="6">
    <source>
        <dbReference type="ARBA" id="ARBA00023015"/>
    </source>
</evidence>
<feature type="compositionally biased region" description="Acidic residues" evidence="13">
    <location>
        <begin position="184"/>
        <end position="197"/>
    </location>
</feature>
<keyword evidence="5 11" id="KW-0862">Zinc</keyword>
<proteinExistence type="predicted"/>
<feature type="binding site" evidence="11">
    <location>
        <position position="64"/>
    </location>
    <ligand>
        <name>Zn(2+)</name>
        <dbReference type="ChEBI" id="CHEBI:29105"/>
    </ligand>
</feature>
<evidence type="ECO:0000256" key="7">
    <source>
        <dbReference type="ARBA" id="ARBA00023125"/>
    </source>
</evidence>
<dbReference type="FunFam" id="3.30.160.60:FF:000100">
    <property type="entry name" value="Zinc finger 45-like"/>
    <property type="match status" value="1"/>
</dbReference>
<dbReference type="SUPFAM" id="SSF57667">
    <property type="entry name" value="beta-beta-alpha zinc fingers"/>
    <property type="match status" value="3"/>
</dbReference>
<dbReference type="KEGG" id="dmo:Dmoj_GI15387"/>
<gene>
    <name evidence="16" type="primary">Dmoj\GI15387</name>
    <name evidence="16" type="ORF">Dmoj_GI15387</name>
</gene>
<keyword evidence="9" id="KW-0539">Nucleus</keyword>
<dbReference type="FunFam" id="3.30.160.60:FF:002711">
    <property type="entry name" value="Zinc finger protein 16"/>
    <property type="match status" value="1"/>
</dbReference>
<comment type="subcellular location">
    <subcellularLocation>
        <location evidence="1">Nucleus</location>
    </subcellularLocation>
</comment>
<feature type="region of interest" description="Disordered" evidence="13">
    <location>
        <begin position="164"/>
        <end position="209"/>
    </location>
</feature>
<evidence type="ECO:0000256" key="1">
    <source>
        <dbReference type="ARBA" id="ARBA00004123"/>
    </source>
</evidence>
<protein>
    <submittedName>
        <fullName evidence="16">Uncharacterized protein, isoform B</fullName>
    </submittedName>
</protein>
<feature type="compositionally biased region" description="Low complexity" evidence="13">
    <location>
        <begin position="167"/>
        <end position="183"/>
    </location>
</feature>
<feature type="domain" description="C2H2-type" evidence="14">
    <location>
        <begin position="274"/>
        <end position="302"/>
    </location>
</feature>
<dbReference type="EMBL" id="CH933810">
    <property type="protein sequence ID" value="KRF93818.1"/>
    <property type="molecule type" value="Genomic_DNA"/>
</dbReference>
<dbReference type="InterPro" id="IPR012934">
    <property type="entry name" value="Znf_AD"/>
</dbReference>
<feature type="domain" description="ZAD" evidence="15">
    <location>
        <begin position="8"/>
        <end position="91"/>
    </location>
</feature>
<evidence type="ECO:0000256" key="11">
    <source>
        <dbReference type="PROSITE-ProRule" id="PRU01263"/>
    </source>
</evidence>
<dbReference type="SMART" id="SM00355">
    <property type="entry name" value="ZnF_C2H2"/>
    <property type="match status" value="6"/>
</dbReference>
<evidence type="ECO:0000256" key="10">
    <source>
        <dbReference type="PROSITE-ProRule" id="PRU00042"/>
    </source>
</evidence>
<feature type="binding site" evidence="11">
    <location>
        <position position="13"/>
    </location>
    <ligand>
        <name>Zn(2+)</name>
        <dbReference type="ChEBI" id="CHEBI:29105"/>
    </ligand>
</feature>
<feature type="domain" description="C2H2-type" evidence="14">
    <location>
        <begin position="303"/>
        <end position="330"/>
    </location>
</feature>
<accession>A0A0Q9WZC3</accession>
<evidence type="ECO:0000256" key="13">
    <source>
        <dbReference type="SAM" id="MobiDB-lite"/>
    </source>
</evidence>
<dbReference type="InterPro" id="IPR036236">
    <property type="entry name" value="Znf_C2H2_sf"/>
</dbReference>
<dbReference type="PANTHER" id="PTHR16515:SF49">
    <property type="entry name" value="GASTRULA ZINC FINGER PROTEIN XLCGF49.1-LIKE-RELATED"/>
    <property type="match status" value="1"/>
</dbReference>
<evidence type="ECO:0000256" key="5">
    <source>
        <dbReference type="ARBA" id="ARBA00022833"/>
    </source>
</evidence>
<feature type="domain" description="C2H2-type" evidence="14">
    <location>
        <begin position="331"/>
        <end position="358"/>
    </location>
</feature>
<dbReference type="GO" id="GO:0005634">
    <property type="term" value="C:nucleus"/>
    <property type="evidence" value="ECO:0007669"/>
    <property type="project" value="UniProtKB-SubCell"/>
</dbReference>
<evidence type="ECO:0000256" key="12">
    <source>
        <dbReference type="SAM" id="Coils"/>
    </source>
</evidence>
<dbReference type="PROSITE" id="PS51915">
    <property type="entry name" value="ZAD"/>
    <property type="match status" value="1"/>
</dbReference>
<dbReference type="InterPro" id="IPR013087">
    <property type="entry name" value="Znf_C2H2_type"/>
</dbReference>
<dbReference type="PROSITE" id="PS00028">
    <property type="entry name" value="ZINC_FINGER_C2H2_1"/>
    <property type="match status" value="6"/>
</dbReference>
<keyword evidence="17" id="KW-1185">Reference proteome</keyword>
<feature type="domain" description="C2H2-type" evidence="14">
    <location>
        <begin position="217"/>
        <end position="244"/>
    </location>
</feature>
<keyword evidence="3" id="KW-0677">Repeat</keyword>
<evidence type="ECO:0000259" key="15">
    <source>
        <dbReference type="PROSITE" id="PS51915"/>
    </source>
</evidence>
<evidence type="ECO:0000256" key="3">
    <source>
        <dbReference type="ARBA" id="ARBA00022737"/>
    </source>
</evidence>
<keyword evidence="12" id="KW-0175">Coiled coil</keyword>
<keyword evidence="2 11" id="KW-0479">Metal-binding</keyword>
<dbReference type="PANTHER" id="PTHR16515">
    <property type="entry name" value="PR DOMAIN ZINC FINGER PROTEIN"/>
    <property type="match status" value="1"/>
</dbReference>